<dbReference type="EMBL" id="BSRI01000002">
    <property type="protein sequence ID" value="GLV58004.1"/>
    <property type="molecule type" value="Genomic_DNA"/>
</dbReference>
<comment type="caution">
    <text evidence="1">The sequence shown here is derived from an EMBL/GenBank/DDBJ whole genome shotgun (WGS) entry which is preliminary data.</text>
</comment>
<evidence type="ECO:0000313" key="2">
    <source>
        <dbReference type="Proteomes" id="UP001344906"/>
    </source>
</evidence>
<accession>A0ABQ6FUS5</accession>
<name>A0ABQ6FUS5_9CHLR</name>
<sequence>MPDRLAYDEAMLFAAVRLKVTDPELKQGKVATLTTRTALGPVERPWGIEGGFAVVYKFMTRSGEARALRCFRVPIDADMRFRYERIGVFFRSHLPDITVDCSYYADCLVVKEQGVSPSRAYPVIAMEWVDGLTLLEMVDECCRRRNIQRLRRLVGQWEQLIVRLRQSGVAHGDLAGVNVMCRTDGHMLLVDYDGVYLPEFGPGAANLQRVLLGQSDYQHPQMTARPFNATMDDFSALVIYTALLALARQPELWEMYAKRDAQGKLLDTNLLFTRQDYLDPDHSRLWRSLAALNDERVSRALAALGHACQQPIEQVRFPWHLLDQPVAAPGPVPPVPAPTVEIDRAAATTLHTEERSPAVAPGVTTSSLSISVAAARPAQGYSMREWERQFAERVATFRQVCQREDDEEIAAAFEEISNFGHFDEGLFPPALLQRARLAQQRRSALARFRMALSTKRPLQMATAYDASLLNASHSVTQRERSLLVLAHAFQQASHEHDSQALLTAYQAIQDSPYQRAFRFSAQELELVEVARGYQAMRDEVLRGIATDDDARIRRAYRPELEQLFSACAFSAEQQQRIKGAMAAAEIEQALARRDYAGAVRRGWSLLPNQPGLLIRFKLQRAALRLVRQQDISDLKATISRRAETAYLTLTWRWPDSPLVRHAVIVWSYECWPPRLGNHVRQPGAEHFTWVQRPEGQLQGSCEIRLDPAAEAALYIQGYSALRDPWDERRRWFFADGCVPTSRCKST</sequence>
<gene>
    <name evidence="1" type="ORF">KDH_48380</name>
</gene>
<proteinExistence type="predicted"/>
<dbReference type="RefSeq" id="WP_338254095.1">
    <property type="nucleotide sequence ID" value="NZ_BSRI01000002.1"/>
</dbReference>
<dbReference type="Gene3D" id="1.10.510.10">
    <property type="entry name" value="Transferase(Phosphotransferase) domain 1"/>
    <property type="match status" value="1"/>
</dbReference>
<dbReference type="InterPro" id="IPR011009">
    <property type="entry name" value="Kinase-like_dom_sf"/>
</dbReference>
<dbReference type="SUPFAM" id="SSF56112">
    <property type="entry name" value="Protein kinase-like (PK-like)"/>
    <property type="match status" value="1"/>
</dbReference>
<evidence type="ECO:0000313" key="1">
    <source>
        <dbReference type="EMBL" id="GLV58004.1"/>
    </source>
</evidence>
<evidence type="ECO:0008006" key="3">
    <source>
        <dbReference type="Google" id="ProtNLM"/>
    </source>
</evidence>
<protein>
    <recommendedName>
        <fullName evidence="3">Protein kinase domain-containing protein</fullName>
    </recommendedName>
</protein>
<keyword evidence="2" id="KW-1185">Reference proteome</keyword>
<reference evidence="1 2" key="1">
    <citation type="submission" date="2023-02" db="EMBL/GenBank/DDBJ databases">
        <title>Dictyobacter halimunensis sp. nov., a new member of the class Ktedonobacteria from forest soil in a geothermal area.</title>
        <authorList>
            <person name="Rachmania M.K."/>
            <person name="Ningsih F."/>
            <person name="Sakai Y."/>
            <person name="Yabe S."/>
            <person name="Yokota A."/>
            <person name="Sjamsuridzal W."/>
        </authorList>
    </citation>
    <scope>NUCLEOTIDE SEQUENCE [LARGE SCALE GENOMIC DNA]</scope>
    <source>
        <strain evidence="1 2">S3.2.2.5</strain>
    </source>
</reference>
<organism evidence="1 2">
    <name type="scientific">Dictyobacter halimunensis</name>
    <dbReference type="NCBI Taxonomy" id="3026934"/>
    <lineage>
        <taxon>Bacteria</taxon>
        <taxon>Bacillati</taxon>
        <taxon>Chloroflexota</taxon>
        <taxon>Ktedonobacteria</taxon>
        <taxon>Ktedonobacterales</taxon>
        <taxon>Dictyobacteraceae</taxon>
        <taxon>Dictyobacter</taxon>
    </lineage>
</organism>
<dbReference type="Proteomes" id="UP001344906">
    <property type="component" value="Unassembled WGS sequence"/>
</dbReference>